<dbReference type="Pfam" id="PF02880">
    <property type="entry name" value="PGM_PMM_III"/>
    <property type="match status" value="1"/>
</dbReference>
<dbReference type="InterPro" id="IPR050060">
    <property type="entry name" value="Phosphoglucosamine_mutase"/>
</dbReference>
<dbReference type="SUPFAM" id="SSF55957">
    <property type="entry name" value="Phosphoglucomutase, C-terminal domain"/>
    <property type="match status" value="1"/>
</dbReference>
<name>A0A0U4EFJ6_9BACI</name>
<dbReference type="KEGG" id="lao:AOX59_12490"/>
<evidence type="ECO:0000259" key="13">
    <source>
        <dbReference type="Pfam" id="PF02878"/>
    </source>
</evidence>
<dbReference type="AlphaFoldDB" id="A0A0U4EFJ6"/>
<dbReference type="Pfam" id="PF00408">
    <property type="entry name" value="PGM_PMM_IV"/>
    <property type="match status" value="1"/>
</dbReference>
<evidence type="ECO:0000259" key="14">
    <source>
        <dbReference type="Pfam" id="PF02879"/>
    </source>
</evidence>
<comment type="PTM">
    <text evidence="9">Activated by phosphorylation.</text>
</comment>
<dbReference type="FunFam" id="3.30.310.50:FF:000001">
    <property type="entry name" value="Phosphoglucosamine mutase"/>
    <property type="match status" value="1"/>
</dbReference>
<dbReference type="Gene3D" id="3.40.120.10">
    <property type="entry name" value="Alpha-D-Glucose-1,6-Bisphosphate, subunit A, domain 3"/>
    <property type="match status" value="3"/>
</dbReference>
<dbReference type="FunFam" id="3.40.120.10:FF:000002">
    <property type="entry name" value="Phosphoglucosamine mutase"/>
    <property type="match status" value="1"/>
</dbReference>
<evidence type="ECO:0000256" key="8">
    <source>
        <dbReference type="ARBA" id="ARBA00068193"/>
    </source>
</evidence>
<dbReference type="Gene3D" id="3.30.310.50">
    <property type="entry name" value="Alpha-D-phosphohexomutase, C-terminal domain"/>
    <property type="match status" value="1"/>
</dbReference>
<reference evidence="16 17" key="1">
    <citation type="submission" date="2016-01" db="EMBL/GenBank/DDBJ databases">
        <title>Complete genome sequence of strain Lentibacillus amyloliquefaciens LAM0015T isolated from saline sediment.</title>
        <authorList>
            <person name="Wang J.-L."/>
            <person name="He M.-X."/>
        </authorList>
    </citation>
    <scope>NUCLEOTIDE SEQUENCE [LARGE SCALE GENOMIC DNA]</scope>
    <source>
        <strain evidence="16 17">LAM0015</strain>
    </source>
</reference>
<evidence type="ECO:0000256" key="1">
    <source>
        <dbReference type="ARBA" id="ARBA00010231"/>
    </source>
</evidence>
<dbReference type="Pfam" id="PF02879">
    <property type="entry name" value="PGM_PMM_II"/>
    <property type="match status" value="1"/>
</dbReference>
<dbReference type="GO" id="GO:0005829">
    <property type="term" value="C:cytosol"/>
    <property type="evidence" value="ECO:0007669"/>
    <property type="project" value="TreeGrafter"/>
</dbReference>
<dbReference type="GO" id="GO:0004615">
    <property type="term" value="F:phosphomannomutase activity"/>
    <property type="evidence" value="ECO:0007669"/>
    <property type="project" value="TreeGrafter"/>
</dbReference>
<keyword evidence="4 9" id="KW-0460">Magnesium</keyword>
<dbReference type="NCBIfam" id="TIGR01455">
    <property type="entry name" value="glmM"/>
    <property type="match status" value="1"/>
</dbReference>
<keyword evidence="3 9" id="KW-0479">Metal-binding</keyword>
<evidence type="ECO:0000259" key="12">
    <source>
        <dbReference type="Pfam" id="PF00408"/>
    </source>
</evidence>
<feature type="domain" description="Alpha-D-phosphohexomutase alpha/beta/alpha" evidence="14">
    <location>
        <begin position="157"/>
        <end position="252"/>
    </location>
</feature>
<dbReference type="GO" id="GO:0008966">
    <property type="term" value="F:phosphoglucosamine mutase activity"/>
    <property type="evidence" value="ECO:0007669"/>
    <property type="project" value="UniProtKB-UniRule"/>
</dbReference>
<evidence type="ECO:0000256" key="2">
    <source>
        <dbReference type="ARBA" id="ARBA00022553"/>
    </source>
</evidence>
<evidence type="ECO:0000256" key="9">
    <source>
        <dbReference type="HAMAP-Rule" id="MF_01554"/>
    </source>
</evidence>
<keyword evidence="17" id="KW-1185">Reference proteome</keyword>
<dbReference type="Pfam" id="PF02878">
    <property type="entry name" value="PGM_PMM_I"/>
    <property type="match status" value="1"/>
</dbReference>
<comment type="function">
    <text evidence="9 11">Catalyzes the conversion of glucosamine-6-phosphate to glucosamine-1-phosphate.</text>
</comment>
<protein>
    <recommendedName>
        <fullName evidence="8 9">Phosphoglucosamine mutase</fullName>
        <ecNumber evidence="7 9">5.4.2.10</ecNumber>
    </recommendedName>
</protein>
<dbReference type="InterPro" id="IPR005841">
    <property type="entry name" value="Alpha-D-phosphohexomutase_SF"/>
</dbReference>
<evidence type="ECO:0000313" key="17">
    <source>
        <dbReference type="Proteomes" id="UP000050331"/>
    </source>
</evidence>
<dbReference type="InterPro" id="IPR016066">
    <property type="entry name" value="A-D-PHexomutase_CS"/>
</dbReference>
<dbReference type="GO" id="GO:0000287">
    <property type="term" value="F:magnesium ion binding"/>
    <property type="evidence" value="ECO:0007669"/>
    <property type="project" value="UniProtKB-UniRule"/>
</dbReference>
<evidence type="ECO:0000259" key="15">
    <source>
        <dbReference type="Pfam" id="PF02880"/>
    </source>
</evidence>
<dbReference type="InterPro" id="IPR016055">
    <property type="entry name" value="A-D-PHexomutase_a/b/a-I/II/III"/>
</dbReference>
<evidence type="ECO:0000256" key="5">
    <source>
        <dbReference type="ARBA" id="ARBA00023235"/>
    </source>
</evidence>
<feature type="domain" description="Alpha-D-phosphohexomutase alpha/beta/alpha" evidence="15">
    <location>
        <begin position="256"/>
        <end position="365"/>
    </location>
</feature>
<dbReference type="GO" id="GO:0009252">
    <property type="term" value="P:peptidoglycan biosynthetic process"/>
    <property type="evidence" value="ECO:0007669"/>
    <property type="project" value="TreeGrafter"/>
</dbReference>
<feature type="binding site" evidence="9">
    <location>
        <position position="241"/>
    </location>
    <ligand>
        <name>Mg(2+)</name>
        <dbReference type="ChEBI" id="CHEBI:18420"/>
    </ligand>
</feature>
<dbReference type="InterPro" id="IPR006352">
    <property type="entry name" value="GlmM_bact"/>
</dbReference>
<dbReference type="OrthoDB" id="9806956at2"/>
<dbReference type="FunFam" id="3.40.120.10:FF:000001">
    <property type="entry name" value="Phosphoglucosamine mutase"/>
    <property type="match status" value="1"/>
</dbReference>
<dbReference type="InterPro" id="IPR005844">
    <property type="entry name" value="A-D-PHexomutase_a/b/a-I"/>
</dbReference>
<feature type="domain" description="Alpha-D-phosphohexomutase alpha/beta/alpha" evidence="13">
    <location>
        <begin position="3"/>
        <end position="135"/>
    </location>
</feature>
<dbReference type="InterPro" id="IPR005843">
    <property type="entry name" value="A-D-PHexomutase_C"/>
</dbReference>
<evidence type="ECO:0000256" key="3">
    <source>
        <dbReference type="ARBA" id="ARBA00022723"/>
    </source>
</evidence>
<dbReference type="STRING" id="1472767.AOX59_12490"/>
<feature type="binding site" evidence="9">
    <location>
        <position position="243"/>
    </location>
    <ligand>
        <name>Mg(2+)</name>
        <dbReference type="ChEBI" id="CHEBI:18420"/>
    </ligand>
</feature>
<dbReference type="SUPFAM" id="SSF53738">
    <property type="entry name" value="Phosphoglucomutase, first 3 domains"/>
    <property type="match status" value="3"/>
</dbReference>
<dbReference type="NCBIfam" id="NF008139">
    <property type="entry name" value="PRK10887.1"/>
    <property type="match status" value="1"/>
</dbReference>
<accession>A0A0U4EFJ6</accession>
<dbReference type="InterPro" id="IPR005845">
    <property type="entry name" value="A-D-PHexomutase_a/b/a-II"/>
</dbReference>
<gene>
    <name evidence="9" type="primary">glmM</name>
    <name evidence="16" type="ORF">AOX59_12490</name>
</gene>
<feature type="binding site" evidence="9">
    <location>
        <position position="239"/>
    </location>
    <ligand>
        <name>Mg(2+)</name>
        <dbReference type="ChEBI" id="CHEBI:18420"/>
    </ligand>
</feature>
<dbReference type="GO" id="GO:0005975">
    <property type="term" value="P:carbohydrate metabolic process"/>
    <property type="evidence" value="ECO:0007669"/>
    <property type="project" value="InterPro"/>
</dbReference>
<evidence type="ECO:0000256" key="11">
    <source>
        <dbReference type="RuleBase" id="RU004327"/>
    </source>
</evidence>
<dbReference type="PRINTS" id="PR00509">
    <property type="entry name" value="PGMPMM"/>
</dbReference>
<keyword evidence="2 9" id="KW-0597">Phosphoprotein</keyword>
<dbReference type="InterPro" id="IPR005846">
    <property type="entry name" value="A-D-PHexomutase_a/b/a-III"/>
</dbReference>
<comment type="catalytic activity">
    <reaction evidence="6 9 11">
        <text>alpha-D-glucosamine 1-phosphate = D-glucosamine 6-phosphate</text>
        <dbReference type="Rhea" id="RHEA:23424"/>
        <dbReference type="ChEBI" id="CHEBI:58516"/>
        <dbReference type="ChEBI" id="CHEBI:58725"/>
        <dbReference type="EC" id="5.4.2.10"/>
    </reaction>
</comment>
<feature type="domain" description="Alpha-D-phosphohexomutase C-terminal" evidence="12">
    <location>
        <begin position="372"/>
        <end position="438"/>
    </location>
</feature>
<sequence>MGKYFGTDGVRGIANTELTSELAYKLGRFGGYALTKGTEKPKIMVGRDPRVSGNMLEGALVAGLLSIGAEVMRLGVISTPGVAFLTKATKAEAGVMISASHNPVEDNGIKFFRPDGFKLTDEEENEIERLMETEDDLPRPVGADIGIMNDYFEGGQKYLSFLKDTIDNDFEGMRIALDCAHGSTSSLATHLFADLEADLATIGCSPDGLNINDGVGSTHPESLQAFVKEKEAEVGLAFDGDGDRLIAIDEKGNIVDGDQIMYICGKYLNQKGVLRHNTVVSTVMSNLGFYKALEANGMRSDKTSVGDRYVMEEMLKGGYNLGGEQSGHIIFLDYNTTGDGMLSALQLVNVIKETGKPLSELAGEMEIYPQVLKNVRVVDKHDAITNPKIQEEIERVESELDGEGRVLVRPSGTEPLVRVMVEAPTKEDCEKYADQVADVIDELLGMKE</sequence>
<dbReference type="PANTHER" id="PTHR42946">
    <property type="entry name" value="PHOSPHOHEXOSE MUTASE"/>
    <property type="match status" value="1"/>
</dbReference>
<comment type="cofactor">
    <cofactor evidence="9">
        <name>Mg(2+)</name>
        <dbReference type="ChEBI" id="CHEBI:18420"/>
    </cofactor>
    <text evidence="9">Binds 1 Mg(2+) ion per subunit.</text>
</comment>
<evidence type="ECO:0000256" key="7">
    <source>
        <dbReference type="ARBA" id="ARBA00066330"/>
    </source>
</evidence>
<evidence type="ECO:0000256" key="6">
    <source>
        <dbReference type="ARBA" id="ARBA00050364"/>
    </source>
</evidence>
<dbReference type="PROSITE" id="PS00710">
    <property type="entry name" value="PGM_PMM"/>
    <property type="match status" value="1"/>
</dbReference>
<evidence type="ECO:0000256" key="4">
    <source>
        <dbReference type="ARBA" id="ARBA00022842"/>
    </source>
</evidence>
<dbReference type="HAMAP" id="MF_01554_B">
    <property type="entry name" value="GlmM_B"/>
    <property type="match status" value="1"/>
</dbReference>
<proteinExistence type="inferred from homology"/>
<evidence type="ECO:0000256" key="10">
    <source>
        <dbReference type="RuleBase" id="RU004326"/>
    </source>
</evidence>
<dbReference type="InterPro" id="IPR036900">
    <property type="entry name" value="A-D-PHexomutase_C_sf"/>
</dbReference>
<comment type="similarity">
    <text evidence="1 9 10">Belongs to the phosphohexose mutase family.</text>
</comment>
<dbReference type="EMBL" id="CP013862">
    <property type="protein sequence ID" value="ALX49337.1"/>
    <property type="molecule type" value="Genomic_DNA"/>
</dbReference>
<dbReference type="PANTHER" id="PTHR42946:SF1">
    <property type="entry name" value="PHOSPHOGLUCOMUTASE (ALPHA-D-GLUCOSE-1,6-BISPHOSPHATE-DEPENDENT)"/>
    <property type="match status" value="1"/>
</dbReference>
<dbReference type="GO" id="GO:0006048">
    <property type="term" value="P:UDP-N-acetylglucosamine biosynthetic process"/>
    <property type="evidence" value="ECO:0007669"/>
    <property type="project" value="TreeGrafter"/>
</dbReference>
<dbReference type="CDD" id="cd05802">
    <property type="entry name" value="GlmM"/>
    <property type="match status" value="1"/>
</dbReference>
<organism evidence="16 17">
    <name type="scientific">Lentibacillus amyloliquefaciens</name>
    <dbReference type="NCBI Taxonomy" id="1472767"/>
    <lineage>
        <taxon>Bacteria</taxon>
        <taxon>Bacillati</taxon>
        <taxon>Bacillota</taxon>
        <taxon>Bacilli</taxon>
        <taxon>Bacillales</taxon>
        <taxon>Bacillaceae</taxon>
        <taxon>Lentibacillus</taxon>
    </lineage>
</organism>
<evidence type="ECO:0000313" key="16">
    <source>
        <dbReference type="EMBL" id="ALX49337.1"/>
    </source>
</evidence>
<keyword evidence="5 9" id="KW-0413">Isomerase</keyword>
<dbReference type="RefSeq" id="WP_068446018.1">
    <property type="nucleotide sequence ID" value="NZ_CP013862.1"/>
</dbReference>
<dbReference type="EC" id="5.4.2.10" evidence="7 9"/>
<dbReference type="Proteomes" id="UP000050331">
    <property type="component" value="Chromosome"/>
</dbReference>
<feature type="modified residue" description="Phosphoserine" evidence="9">
    <location>
        <position position="100"/>
    </location>
</feature>
<feature type="binding site" description="via phosphate group" evidence="9">
    <location>
        <position position="100"/>
    </location>
    <ligand>
        <name>Mg(2+)</name>
        <dbReference type="ChEBI" id="CHEBI:18420"/>
    </ligand>
</feature>
<feature type="active site" description="Phosphoserine intermediate" evidence="9">
    <location>
        <position position="100"/>
    </location>
</feature>